<dbReference type="PANTHER" id="PTHR43615">
    <property type="entry name" value="PHOSPHOENOLPYRUVATE SYNTHASE-RELATED"/>
    <property type="match status" value="1"/>
</dbReference>
<evidence type="ECO:0000259" key="1">
    <source>
        <dbReference type="Pfam" id="PF00391"/>
    </source>
</evidence>
<dbReference type="InterPro" id="IPR008279">
    <property type="entry name" value="PEP-util_enz_mobile_dom"/>
</dbReference>
<dbReference type="AlphaFoldDB" id="A0A0E4CPK7"/>
<dbReference type="GO" id="GO:0016772">
    <property type="term" value="F:transferase activity, transferring phosphorus-containing groups"/>
    <property type="evidence" value="ECO:0007669"/>
    <property type="project" value="InterPro"/>
</dbReference>
<dbReference type="Pfam" id="PF00391">
    <property type="entry name" value="PEP-utilizers"/>
    <property type="match status" value="1"/>
</dbReference>
<feature type="domain" description="PEP-utilising enzyme mobile" evidence="1">
    <location>
        <begin position="13"/>
        <end position="83"/>
    </location>
</feature>
<sequence>MRIVTDSSFADVEPGEILVSHTTDPSWASIMFVSVALVVDIGGMVSHAAVVARELGIPAVVNTRHGSRLLRDGDRVRVDGAAGTVELLERVSLPVA</sequence>
<accession>A0A0E4CPK7</accession>
<evidence type="ECO:0000313" key="3">
    <source>
        <dbReference type="Proteomes" id="UP000199251"/>
    </source>
</evidence>
<dbReference type="STRING" id="141349.BN1232_04061"/>
<dbReference type="InterPro" id="IPR036637">
    <property type="entry name" value="Phosphohistidine_dom_sf"/>
</dbReference>
<dbReference type="SUPFAM" id="SSF52009">
    <property type="entry name" value="Phosphohistidine domain"/>
    <property type="match status" value="1"/>
</dbReference>
<proteinExistence type="predicted"/>
<dbReference type="PANTHER" id="PTHR43615:SF1">
    <property type="entry name" value="PPDK_N DOMAIN-CONTAINING PROTEIN"/>
    <property type="match status" value="1"/>
</dbReference>
<protein>
    <submittedName>
        <fullName evidence="2">PEP-utilizing protein</fullName>
    </submittedName>
</protein>
<gene>
    <name evidence="2" type="ORF">BN1232_04061</name>
</gene>
<evidence type="ECO:0000313" key="2">
    <source>
        <dbReference type="EMBL" id="CQD17936.1"/>
    </source>
</evidence>
<reference evidence="2 3" key="1">
    <citation type="submission" date="2015-03" db="EMBL/GenBank/DDBJ databases">
        <authorList>
            <person name="Urmite Genomes"/>
        </authorList>
    </citation>
    <scope>NUCLEOTIDE SEQUENCE [LARGE SCALE GENOMIC DNA]</scope>
    <source>
        <strain evidence="2 3">CSUR P1491</strain>
    </source>
</reference>
<dbReference type="Gene3D" id="3.50.30.10">
    <property type="entry name" value="Phosphohistidine domain"/>
    <property type="match status" value="1"/>
</dbReference>
<name>A0A0E4CPK7_MYCLN</name>
<dbReference type="EMBL" id="CTEE01000001">
    <property type="protein sequence ID" value="CQD17936.1"/>
    <property type="molecule type" value="Genomic_DNA"/>
</dbReference>
<organism evidence="2 3">
    <name type="scientific">Mycobacterium lentiflavum</name>
    <dbReference type="NCBI Taxonomy" id="141349"/>
    <lineage>
        <taxon>Bacteria</taxon>
        <taxon>Bacillati</taxon>
        <taxon>Actinomycetota</taxon>
        <taxon>Actinomycetes</taxon>
        <taxon>Mycobacteriales</taxon>
        <taxon>Mycobacteriaceae</taxon>
        <taxon>Mycobacterium</taxon>
        <taxon>Mycobacterium simiae complex</taxon>
    </lineage>
</organism>
<dbReference type="Proteomes" id="UP000199251">
    <property type="component" value="Unassembled WGS sequence"/>
</dbReference>
<dbReference type="InterPro" id="IPR051549">
    <property type="entry name" value="PEP_Utilizing_Enz"/>
</dbReference>